<protein>
    <submittedName>
        <fullName evidence="2">Membrane fusion protein of RND family multidrug efflux pump</fullName>
    </submittedName>
</protein>
<sequence>MAVVSKTRFKVLLYPVLIILVALLLFFYFVSTKSVQPKVEVQEKVWMVASMGVVFEKLSPVHRLYGKVESFSMVQAAAPVSGVIDKVWVKEGVRVKQGDSLVSMALADLEIPVQQATADVADTKAQATLQKLVDKANKQRLSHEQSVLELKQTTVQRTRQLINKDLASQADLDQVKETLVRQEYVVVGAQLAVEEGGVKIQQIQARLAKAQAVLAQAKLNLKRGQVVAPYDARIIKVEVSEGSRVNMGTVLVSFYGLDSLELRAKLPVTILAKVQSALEKGLSLEAVYQQKESRISLPLSRLAGQATTSGLDAFFTMPATFTQVRPGDLMEVDLQGEPLESVVAIPYSALYGRNQIYIIQEGRLQTQAVQLLGEVLRDGVLWALIASGGKDKNSKMLDEQDRICITHLPNAVTGLKVSEVVP</sequence>
<keyword evidence="1" id="KW-0472">Membrane</keyword>
<dbReference type="SUPFAM" id="SSF111369">
    <property type="entry name" value="HlyD-like secretion proteins"/>
    <property type="match status" value="1"/>
</dbReference>
<name>A0A3B0W515_9ZZZZ</name>
<dbReference type="GO" id="GO:1990281">
    <property type="term" value="C:efflux pump complex"/>
    <property type="evidence" value="ECO:0007669"/>
    <property type="project" value="TreeGrafter"/>
</dbReference>
<dbReference type="Gene3D" id="1.10.287.470">
    <property type="entry name" value="Helix hairpin bin"/>
    <property type="match status" value="1"/>
</dbReference>
<dbReference type="GO" id="GO:0015562">
    <property type="term" value="F:efflux transmembrane transporter activity"/>
    <property type="evidence" value="ECO:0007669"/>
    <property type="project" value="TreeGrafter"/>
</dbReference>
<dbReference type="PANTHER" id="PTHR30469">
    <property type="entry name" value="MULTIDRUG RESISTANCE PROTEIN MDTA"/>
    <property type="match status" value="1"/>
</dbReference>
<evidence type="ECO:0000313" key="2">
    <source>
        <dbReference type="EMBL" id="VAW47453.1"/>
    </source>
</evidence>
<keyword evidence="1" id="KW-0812">Transmembrane</keyword>
<gene>
    <name evidence="2" type="ORF">MNBD_GAMMA04-1299</name>
</gene>
<feature type="transmembrane region" description="Helical" evidence="1">
    <location>
        <begin position="12"/>
        <end position="30"/>
    </location>
</feature>
<keyword evidence="1" id="KW-1133">Transmembrane helix</keyword>
<accession>A0A3B0W515</accession>
<reference evidence="2" key="1">
    <citation type="submission" date="2018-06" db="EMBL/GenBank/DDBJ databases">
        <authorList>
            <person name="Zhirakovskaya E."/>
        </authorList>
    </citation>
    <scope>NUCLEOTIDE SEQUENCE</scope>
</reference>
<dbReference type="Gene3D" id="2.40.30.170">
    <property type="match status" value="1"/>
</dbReference>
<organism evidence="2">
    <name type="scientific">hydrothermal vent metagenome</name>
    <dbReference type="NCBI Taxonomy" id="652676"/>
    <lineage>
        <taxon>unclassified sequences</taxon>
        <taxon>metagenomes</taxon>
        <taxon>ecological metagenomes</taxon>
    </lineage>
</organism>
<evidence type="ECO:0000256" key="1">
    <source>
        <dbReference type="SAM" id="Phobius"/>
    </source>
</evidence>
<dbReference type="EMBL" id="UOFB01000200">
    <property type="protein sequence ID" value="VAW47453.1"/>
    <property type="molecule type" value="Genomic_DNA"/>
</dbReference>
<dbReference type="AlphaFoldDB" id="A0A3B0W515"/>
<dbReference type="PANTHER" id="PTHR30469:SF15">
    <property type="entry name" value="HLYD FAMILY OF SECRETION PROTEINS"/>
    <property type="match status" value="1"/>
</dbReference>
<dbReference type="Gene3D" id="2.40.50.100">
    <property type="match status" value="1"/>
</dbReference>
<proteinExistence type="predicted"/>